<feature type="transmembrane region" description="Helical" evidence="6">
    <location>
        <begin position="163"/>
        <end position="182"/>
    </location>
</feature>
<dbReference type="STRING" id="905079.L1JR00"/>
<dbReference type="GO" id="GO:0050291">
    <property type="term" value="F:sphingosine N-acyltransferase activity"/>
    <property type="evidence" value="ECO:0007669"/>
    <property type="project" value="InterPro"/>
</dbReference>
<dbReference type="OrthoDB" id="537032at2759"/>
<keyword evidence="2 5" id="KW-0812">Transmembrane</keyword>
<dbReference type="PANTHER" id="PTHR12560:SF0">
    <property type="entry name" value="LD18904P"/>
    <property type="match status" value="1"/>
</dbReference>
<dbReference type="EnsemblProtists" id="EKX50620">
    <property type="protein sequence ID" value="EKX50620"/>
    <property type="gene ID" value="GUITHDRAFT_161843"/>
</dbReference>
<dbReference type="PaxDb" id="55529-EKX50620"/>
<dbReference type="eggNOG" id="KOG1607">
    <property type="taxonomic scope" value="Eukaryota"/>
</dbReference>
<proteinExistence type="predicted"/>
<dbReference type="PROSITE" id="PS50922">
    <property type="entry name" value="TLC"/>
    <property type="match status" value="1"/>
</dbReference>
<evidence type="ECO:0000259" key="7">
    <source>
        <dbReference type="PROSITE" id="PS50922"/>
    </source>
</evidence>
<keyword evidence="3 6" id="KW-1133">Transmembrane helix</keyword>
<evidence type="ECO:0000256" key="2">
    <source>
        <dbReference type="ARBA" id="ARBA00022692"/>
    </source>
</evidence>
<evidence type="ECO:0000256" key="4">
    <source>
        <dbReference type="ARBA" id="ARBA00023136"/>
    </source>
</evidence>
<dbReference type="Pfam" id="PF03798">
    <property type="entry name" value="TRAM_LAG1_CLN8"/>
    <property type="match status" value="1"/>
</dbReference>
<gene>
    <name evidence="8" type="ORF">GUITHDRAFT_161843</name>
</gene>
<reference evidence="10" key="2">
    <citation type="submission" date="2012-11" db="EMBL/GenBank/DDBJ databases">
        <authorList>
            <person name="Kuo A."/>
            <person name="Curtis B.A."/>
            <person name="Tanifuji G."/>
            <person name="Burki F."/>
            <person name="Gruber A."/>
            <person name="Irimia M."/>
            <person name="Maruyama S."/>
            <person name="Arias M.C."/>
            <person name="Ball S.G."/>
            <person name="Gile G.H."/>
            <person name="Hirakawa Y."/>
            <person name="Hopkins J.F."/>
            <person name="Rensing S.A."/>
            <person name="Schmutz J."/>
            <person name="Symeonidi A."/>
            <person name="Elias M."/>
            <person name="Eveleigh R.J."/>
            <person name="Herman E.K."/>
            <person name="Klute M.J."/>
            <person name="Nakayama T."/>
            <person name="Obornik M."/>
            <person name="Reyes-Prieto A."/>
            <person name="Armbrust E.V."/>
            <person name="Aves S.J."/>
            <person name="Beiko R.G."/>
            <person name="Coutinho P."/>
            <person name="Dacks J.B."/>
            <person name="Durnford D.G."/>
            <person name="Fast N.M."/>
            <person name="Green B.R."/>
            <person name="Grisdale C."/>
            <person name="Hempe F."/>
            <person name="Henrissat B."/>
            <person name="Hoppner M.P."/>
            <person name="Ishida K.-I."/>
            <person name="Kim E."/>
            <person name="Koreny L."/>
            <person name="Kroth P.G."/>
            <person name="Liu Y."/>
            <person name="Malik S.-B."/>
            <person name="Maier U.G."/>
            <person name="McRose D."/>
            <person name="Mock T."/>
            <person name="Neilson J.A."/>
            <person name="Onodera N.T."/>
            <person name="Poole A.M."/>
            <person name="Pritham E.J."/>
            <person name="Richards T.A."/>
            <person name="Rocap G."/>
            <person name="Roy S.W."/>
            <person name="Sarai C."/>
            <person name="Schaack S."/>
            <person name="Shirato S."/>
            <person name="Slamovits C.H."/>
            <person name="Spencer D.F."/>
            <person name="Suzuki S."/>
            <person name="Worden A.Z."/>
            <person name="Zauner S."/>
            <person name="Barry K."/>
            <person name="Bell C."/>
            <person name="Bharti A.K."/>
            <person name="Crow J.A."/>
            <person name="Grimwood J."/>
            <person name="Kramer R."/>
            <person name="Lindquist E."/>
            <person name="Lucas S."/>
            <person name="Salamov A."/>
            <person name="McFadden G.I."/>
            <person name="Lane C.E."/>
            <person name="Keeling P.J."/>
            <person name="Gray M.W."/>
            <person name="Grigoriev I.V."/>
            <person name="Archibald J.M."/>
        </authorList>
    </citation>
    <scope>NUCLEOTIDE SEQUENCE</scope>
    <source>
        <strain evidence="10">CCMP2712</strain>
    </source>
</reference>
<dbReference type="EMBL" id="JH992978">
    <property type="protein sequence ID" value="EKX50620.1"/>
    <property type="molecule type" value="Genomic_DNA"/>
</dbReference>
<comment type="subcellular location">
    <subcellularLocation>
        <location evidence="1">Membrane</location>
        <topology evidence="1">Multi-pass membrane protein</topology>
    </subcellularLocation>
</comment>
<evidence type="ECO:0000256" key="5">
    <source>
        <dbReference type="PROSITE-ProRule" id="PRU00205"/>
    </source>
</evidence>
<feature type="domain" description="TLC" evidence="7">
    <location>
        <begin position="89"/>
        <end position="301"/>
    </location>
</feature>
<dbReference type="PIRSF" id="PIRSF005225">
    <property type="entry name" value="LAG1_LAC1"/>
    <property type="match status" value="1"/>
</dbReference>
<protein>
    <recommendedName>
        <fullName evidence="7">TLC domain-containing protein</fullName>
    </recommendedName>
</protein>
<evidence type="ECO:0000256" key="3">
    <source>
        <dbReference type="ARBA" id="ARBA00022989"/>
    </source>
</evidence>
<reference evidence="8 10" key="1">
    <citation type="journal article" date="2012" name="Nature">
        <title>Algal genomes reveal evolutionary mosaicism and the fate of nucleomorphs.</title>
        <authorList>
            <consortium name="DOE Joint Genome Institute"/>
            <person name="Curtis B.A."/>
            <person name="Tanifuji G."/>
            <person name="Burki F."/>
            <person name="Gruber A."/>
            <person name="Irimia M."/>
            <person name="Maruyama S."/>
            <person name="Arias M.C."/>
            <person name="Ball S.G."/>
            <person name="Gile G.H."/>
            <person name="Hirakawa Y."/>
            <person name="Hopkins J.F."/>
            <person name="Kuo A."/>
            <person name="Rensing S.A."/>
            <person name="Schmutz J."/>
            <person name="Symeonidi A."/>
            <person name="Elias M."/>
            <person name="Eveleigh R.J."/>
            <person name="Herman E.K."/>
            <person name="Klute M.J."/>
            <person name="Nakayama T."/>
            <person name="Obornik M."/>
            <person name="Reyes-Prieto A."/>
            <person name="Armbrust E.V."/>
            <person name="Aves S.J."/>
            <person name="Beiko R.G."/>
            <person name="Coutinho P."/>
            <person name="Dacks J.B."/>
            <person name="Durnford D.G."/>
            <person name="Fast N.M."/>
            <person name="Green B.R."/>
            <person name="Grisdale C.J."/>
            <person name="Hempel F."/>
            <person name="Henrissat B."/>
            <person name="Hoppner M.P."/>
            <person name="Ishida K."/>
            <person name="Kim E."/>
            <person name="Koreny L."/>
            <person name="Kroth P.G."/>
            <person name="Liu Y."/>
            <person name="Malik S.B."/>
            <person name="Maier U.G."/>
            <person name="McRose D."/>
            <person name="Mock T."/>
            <person name="Neilson J.A."/>
            <person name="Onodera N.T."/>
            <person name="Poole A.M."/>
            <person name="Pritham E.J."/>
            <person name="Richards T.A."/>
            <person name="Rocap G."/>
            <person name="Roy S.W."/>
            <person name="Sarai C."/>
            <person name="Schaack S."/>
            <person name="Shirato S."/>
            <person name="Slamovits C.H."/>
            <person name="Spencer D.F."/>
            <person name="Suzuki S."/>
            <person name="Worden A.Z."/>
            <person name="Zauner S."/>
            <person name="Barry K."/>
            <person name="Bell C."/>
            <person name="Bharti A.K."/>
            <person name="Crow J.A."/>
            <person name="Grimwood J."/>
            <person name="Kramer R."/>
            <person name="Lindquist E."/>
            <person name="Lucas S."/>
            <person name="Salamov A."/>
            <person name="McFadden G.I."/>
            <person name="Lane C.E."/>
            <person name="Keeling P.J."/>
            <person name="Gray M.W."/>
            <person name="Grigoriev I.V."/>
            <person name="Archibald J.M."/>
        </authorList>
    </citation>
    <scope>NUCLEOTIDE SEQUENCE</scope>
    <source>
        <strain evidence="8 10">CCMP2712</strain>
    </source>
</reference>
<dbReference type="RefSeq" id="XP_005837600.1">
    <property type="nucleotide sequence ID" value="XM_005837543.1"/>
</dbReference>
<name>L1JR00_GUITC</name>
<dbReference type="InterPro" id="IPR006634">
    <property type="entry name" value="TLC-dom"/>
</dbReference>
<dbReference type="GeneID" id="17307271"/>
<feature type="transmembrane region" description="Helical" evidence="6">
    <location>
        <begin position="137"/>
        <end position="156"/>
    </location>
</feature>
<feature type="transmembrane region" description="Helical" evidence="6">
    <location>
        <begin position="76"/>
        <end position="96"/>
    </location>
</feature>
<keyword evidence="4 5" id="KW-0472">Membrane</keyword>
<accession>L1JR00</accession>
<reference evidence="9" key="3">
    <citation type="submission" date="2015-06" db="UniProtKB">
        <authorList>
            <consortium name="EnsemblProtists"/>
        </authorList>
    </citation>
    <scope>IDENTIFICATION</scope>
</reference>
<evidence type="ECO:0000313" key="8">
    <source>
        <dbReference type="EMBL" id="EKX50620.1"/>
    </source>
</evidence>
<feature type="transmembrane region" description="Helical" evidence="6">
    <location>
        <begin position="226"/>
        <end position="248"/>
    </location>
</feature>
<feature type="transmembrane region" description="Helical" evidence="6">
    <location>
        <begin position="269"/>
        <end position="288"/>
    </location>
</feature>
<dbReference type="KEGG" id="gtt:GUITHDRAFT_161843"/>
<feature type="transmembrane region" description="Helical" evidence="6">
    <location>
        <begin position="12"/>
        <end position="33"/>
    </location>
</feature>
<evidence type="ECO:0000256" key="1">
    <source>
        <dbReference type="ARBA" id="ARBA00004141"/>
    </source>
</evidence>
<sequence>MPALKRGEYVDVYNDALFIVGGTIAFLLAILSLSLKMDITRYILINLFFRPLAIAVMDKNSSKKELAKFTKYAWHLLTYICLWIWGFAVACMPISASCLTPGQIMMESDWSFFRTWDIDLIWKGYPHPAPEKLMCKYFMMTQVSWYIHGFFESLIVDAGRSDFILMVIHHVLASVLLCGAFWGNAHRVAVTVCVEQDISDIFLYFSKMIQKSARIPALQNTYLHGFLIWQLLVVWWCTRVGFLGLMVLRCLQIIGPLGLITPFGKDMDLLSMYLIVSLGFFWVMQLFWGLGLVKMCYTQFSAGVIHDIFHDQKHPHKGGDKRKGN</sequence>
<dbReference type="HOGENOM" id="CLU_856473_0_0_1"/>
<keyword evidence="10" id="KW-1185">Reference proteome</keyword>
<dbReference type="PANTHER" id="PTHR12560">
    <property type="entry name" value="LONGEVITY ASSURANCE FACTOR 1 LAG1"/>
    <property type="match status" value="1"/>
</dbReference>
<evidence type="ECO:0000313" key="9">
    <source>
        <dbReference type="EnsemblProtists" id="EKX50620"/>
    </source>
</evidence>
<dbReference type="GO" id="GO:0046513">
    <property type="term" value="P:ceramide biosynthetic process"/>
    <property type="evidence" value="ECO:0007669"/>
    <property type="project" value="InterPro"/>
</dbReference>
<evidence type="ECO:0000256" key="6">
    <source>
        <dbReference type="SAM" id="Phobius"/>
    </source>
</evidence>
<evidence type="ECO:0000313" key="10">
    <source>
        <dbReference type="Proteomes" id="UP000011087"/>
    </source>
</evidence>
<organism evidence="8">
    <name type="scientific">Guillardia theta (strain CCMP2712)</name>
    <name type="common">Cryptophyte</name>
    <dbReference type="NCBI Taxonomy" id="905079"/>
    <lineage>
        <taxon>Eukaryota</taxon>
        <taxon>Cryptophyceae</taxon>
        <taxon>Pyrenomonadales</taxon>
        <taxon>Geminigeraceae</taxon>
        <taxon>Guillardia</taxon>
    </lineage>
</organism>
<dbReference type="Proteomes" id="UP000011087">
    <property type="component" value="Unassembled WGS sequence"/>
</dbReference>
<dbReference type="SMART" id="SM00724">
    <property type="entry name" value="TLC"/>
    <property type="match status" value="1"/>
</dbReference>
<dbReference type="OMA" id="KHAVEGP"/>
<dbReference type="InterPro" id="IPR016439">
    <property type="entry name" value="Lag1/Lac1-like"/>
</dbReference>
<dbReference type="GO" id="GO:0016020">
    <property type="term" value="C:membrane"/>
    <property type="evidence" value="ECO:0007669"/>
    <property type="project" value="UniProtKB-SubCell"/>
</dbReference>
<dbReference type="AlphaFoldDB" id="L1JR00"/>